<evidence type="ECO:0000313" key="3">
    <source>
        <dbReference type="Proteomes" id="UP000184188"/>
    </source>
</evidence>
<accession>A0A1L9SLW1</accession>
<feature type="region of interest" description="Disordered" evidence="1">
    <location>
        <begin position="317"/>
        <end position="344"/>
    </location>
</feature>
<dbReference type="GeneID" id="34608874"/>
<sequence>MSPALVVDQPEPHQQLKSLARAFEALLVTVQELNCKEKALQEQLEYAHDEYLKLATQLPGGQDAHTVLVAQKIASRPPAAVDRIESLLKYADVIKSLGSSGHVGDEILDAIQQGLECYNSIMLANDDNLNISSETVAAQASGLERDFTTKGATQGDLRCPFSKPNVQTTENGVSIGEGSAAKSVHSNTCGHEDLDPIKAEKNGRRLSRAEASVRSSSSQCPISRCPIRFLDQHSPEEIAEYVEKHKHEIPRSHTICVKRYQKDSQSMRQLDAKYGSLINMIRGLSEKHQAFLPNGKSNATGTASSLSTDRVGKWAESVSLKSPELETLPTVGEDVDEDPDERKSHFDRPMREIRVGESPSRPWGIPVPFSMETAESAPQSPVAQVSKPIEHTLHNDTPPPPFPPIHDSPAQAPHPGRPAGVCPFGHGRPRPPQEPVIPGPEIMPDHDTKPGVAESPGQDQPQVPKPPLENIEPKLPKPANIVFNGPVFFGYSADQAAMVLRQLSNEHNAK</sequence>
<reference evidence="3" key="1">
    <citation type="journal article" date="2017" name="Genome Biol.">
        <title>Comparative genomics reveals high biological diversity and specific adaptations in the industrially and medically important fungal genus Aspergillus.</title>
        <authorList>
            <person name="de Vries R.P."/>
            <person name="Riley R."/>
            <person name="Wiebenga A."/>
            <person name="Aguilar-Osorio G."/>
            <person name="Amillis S."/>
            <person name="Uchima C.A."/>
            <person name="Anderluh G."/>
            <person name="Asadollahi M."/>
            <person name="Askin M."/>
            <person name="Barry K."/>
            <person name="Battaglia E."/>
            <person name="Bayram O."/>
            <person name="Benocci T."/>
            <person name="Braus-Stromeyer S.A."/>
            <person name="Caldana C."/>
            <person name="Canovas D."/>
            <person name="Cerqueira G.C."/>
            <person name="Chen F."/>
            <person name="Chen W."/>
            <person name="Choi C."/>
            <person name="Clum A."/>
            <person name="Dos Santos R.A."/>
            <person name="Damasio A.R."/>
            <person name="Diallinas G."/>
            <person name="Emri T."/>
            <person name="Fekete E."/>
            <person name="Flipphi M."/>
            <person name="Freyberg S."/>
            <person name="Gallo A."/>
            <person name="Gournas C."/>
            <person name="Habgood R."/>
            <person name="Hainaut M."/>
            <person name="Harispe M.L."/>
            <person name="Henrissat B."/>
            <person name="Hilden K.S."/>
            <person name="Hope R."/>
            <person name="Hossain A."/>
            <person name="Karabika E."/>
            <person name="Karaffa L."/>
            <person name="Karanyi Z."/>
            <person name="Krasevec N."/>
            <person name="Kuo A."/>
            <person name="Kusch H."/>
            <person name="LaButti K."/>
            <person name="Lagendijk E.L."/>
            <person name="Lapidus A."/>
            <person name="Levasseur A."/>
            <person name="Lindquist E."/>
            <person name="Lipzen A."/>
            <person name="Logrieco A.F."/>
            <person name="MacCabe A."/>
            <person name="Maekelae M.R."/>
            <person name="Malavazi I."/>
            <person name="Melin P."/>
            <person name="Meyer V."/>
            <person name="Mielnichuk N."/>
            <person name="Miskei M."/>
            <person name="Molnar A.P."/>
            <person name="Mule G."/>
            <person name="Ngan C.Y."/>
            <person name="Orejas M."/>
            <person name="Orosz E."/>
            <person name="Ouedraogo J.P."/>
            <person name="Overkamp K.M."/>
            <person name="Park H.-S."/>
            <person name="Perrone G."/>
            <person name="Piumi F."/>
            <person name="Punt P.J."/>
            <person name="Ram A.F."/>
            <person name="Ramon A."/>
            <person name="Rauscher S."/>
            <person name="Record E."/>
            <person name="Riano-Pachon D.M."/>
            <person name="Robert V."/>
            <person name="Roehrig J."/>
            <person name="Ruller R."/>
            <person name="Salamov A."/>
            <person name="Salih N.S."/>
            <person name="Samson R.A."/>
            <person name="Sandor E."/>
            <person name="Sanguinetti M."/>
            <person name="Schuetze T."/>
            <person name="Sepcic K."/>
            <person name="Shelest E."/>
            <person name="Sherlock G."/>
            <person name="Sophianopoulou V."/>
            <person name="Squina F.M."/>
            <person name="Sun H."/>
            <person name="Susca A."/>
            <person name="Todd R.B."/>
            <person name="Tsang A."/>
            <person name="Unkles S.E."/>
            <person name="van de Wiele N."/>
            <person name="van Rossen-Uffink D."/>
            <person name="Oliveira J.V."/>
            <person name="Vesth T.C."/>
            <person name="Visser J."/>
            <person name="Yu J.-H."/>
            <person name="Zhou M."/>
            <person name="Andersen M.R."/>
            <person name="Archer D.B."/>
            <person name="Baker S.E."/>
            <person name="Benoit I."/>
            <person name="Brakhage A.A."/>
            <person name="Braus G.H."/>
            <person name="Fischer R."/>
            <person name="Frisvad J.C."/>
            <person name="Goldman G.H."/>
            <person name="Houbraken J."/>
            <person name="Oakley B."/>
            <person name="Pocsi I."/>
            <person name="Scazzocchio C."/>
            <person name="Seiboth B."/>
            <person name="vanKuyk P.A."/>
            <person name="Wortman J."/>
            <person name="Dyer P.S."/>
            <person name="Grigoriev I.V."/>
        </authorList>
    </citation>
    <scope>NUCLEOTIDE SEQUENCE [LARGE SCALE GENOMIC DNA]</scope>
    <source>
        <strain evidence="3">CBS 506.65</strain>
    </source>
</reference>
<evidence type="ECO:0000313" key="2">
    <source>
        <dbReference type="EMBL" id="OJJ48081.1"/>
    </source>
</evidence>
<organism evidence="2 3">
    <name type="scientific">Penicilliopsis zonata CBS 506.65</name>
    <dbReference type="NCBI Taxonomy" id="1073090"/>
    <lineage>
        <taxon>Eukaryota</taxon>
        <taxon>Fungi</taxon>
        <taxon>Dikarya</taxon>
        <taxon>Ascomycota</taxon>
        <taxon>Pezizomycotina</taxon>
        <taxon>Eurotiomycetes</taxon>
        <taxon>Eurotiomycetidae</taxon>
        <taxon>Eurotiales</taxon>
        <taxon>Aspergillaceae</taxon>
        <taxon>Penicilliopsis</taxon>
    </lineage>
</organism>
<feature type="region of interest" description="Disordered" evidence="1">
    <location>
        <begin position="393"/>
        <end position="479"/>
    </location>
</feature>
<dbReference type="Proteomes" id="UP000184188">
    <property type="component" value="Unassembled WGS sequence"/>
</dbReference>
<evidence type="ECO:0000256" key="1">
    <source>
        <dbReference type="SAM" id="MobiDB-lite"/>
    </source>
</evidence>
<dbReference type="VEuPathDB" id="FungiDB:ASPZODRAFT_129998"/>
<dbReference type="STRING" id="1073090.A0A1L9SLW1"/>
<proteinExistence type="predicted"/>
<keyword evidence="3" id="KW-1185">Reference proteome</keyword>
<dbReference type="OrthoDB" id="5343576at2759"/>
<gene>
    <name evidence="2" type="ORF">ASPZODRAFT_129998</name>
</gene>
<dbReference type="RefSeq" id="XP_022582591.1">
    <property type="nucleotide sequence ID" value="XM_022722409.1"/>
</dbReference>
<dbReference type="AlphaFoldDB" id="A0A1L9SLW1"/>
<protein>
    <submittedName>
        <fullName evidence="2">Uncharacterized protein</fullName>
    </submittedName>
</protein>
<feature type="compositionally biased region" description="Pro residues" evidence="1">
    <location>
        <begin position="397"/>
        <end position="406"/>
    </location>
</feature>
<dbReference type="EMBL" id="KV878339">
    <property type="protein sequence ID" value="OJJ48081.1"/>
    <property type="molecule type" value="Genomic_DNA"/>
</dbReference>
<name>A0A1L9SLW1_9EURO</name>